<dbReference type="EMBL" id="BAUT01000035">
    <property type="protein sequence ID" value="GAE26937.1"/>
    <property type="molecule type" value="Genomic_DNA"/>
</dbReference>
<dbReference type="PROSITE" id="PS51257">
    <property type="entry name" value="PROKAR_LIPOPROTEIN"/>
    <property type="match status" value="1"/>
</dbReference>
<dbReference type="OrthoDB" id="1954789at2"/>
<evidence type="ECO:0000313" key="2">
    <source>
        <dbReference type="EMBL" id="GAE26937.1"/>
    </source>
</evidence>
<dbReference type="STRING" id="1236970.JCM9140_3046"/>
<keyword evidence="1" id="KW-0732">Signal</keyword>
<keyword evidence="3" id="KW-1185">Reference proteome</keyword>
<dbReference type="RefSeq" id="WP_034747341.1">
    <property type="nucleotide sequence ID" value="NZ_BAUT01000035.1"/>
</dbReference>
<feature type="chain" id="PRO_5038506934" evidence="1">
    <location>
        <begin position="19"/>
        <end position="161"/>
    </location>
</feature>
<dbReference type="AlphaFoldDB" id="W4Q4N2"/>
<accession>W4Q4N2</accession>
<organism evidence="2 3">
    <name type="scientific">Halalkalibacter wakoensis JCM 9140</name>
    <dbReference type="NCBI Taxonomy" id="1236970"/>
    <lineage>
        <taxon>Bacteria</taxon>
        <taxon>Bacillati</taxon>
        <taxon>Bacillota</taxon>
        <taxon>Bacilli</taxon>
        <taxon>Bacillales</taxon>
        <taxon>Bacillaceae</taxon>
        <taxon>Halalkalibacter</taxon>
    </lineage>
</organism>
<comment type="caution">
    <text evidence="2">The sequence shown here is derived from an EMBL/GenBank/DDBJ whole genome shotgun (WGS) entry which is preliminary data.</text>
</comment>
<evidence type="ECO:0000256" key="1">
    <source>
        <dbReference type="SAM" id="SignalP"/>
    </source>
</evidence>
<name>W4Q4N2_9BACI</name>
<protein>
    <submittedName>
        <fullName evidence="2">Hypothetical membrane protein</fullName>
    </submittedName>
</protein>
<sequence length="161" mass="18600">MQRLCFFLLMLWILSACTSTNNVLPEEKPNDFAFSLKYGVTAANELNTYENTYTKDLVVAGTATTDLILSNEEVQVIYEKFRNANVVELPEEKGGSTCMEPHNRYELFMTVAGEEYHLKWDTSCESSAFNHWEETMNYINREMIYPKEEYQSLPEPTGGYD</sequence>
<dbReference type="Proteomes" id="UP000018890">
    <property type="component" value="Unassembled WGS sequence"/>
</dbReference>
<feature type="signal peptide" evidence="1">
    <location>
        <begin position="1"/>
        <end position="18"/>
    </location>
</feature>
<proteinExistence type="predicted"/>
<evidence type="ECO:0000313" key="3">
    <source>
        <dbReference type="Proteomes" id="UP000018890"/>
    </source>
</evidence>
<reference evidence="2" key="1">
    <citation type="journal article" date="2014" name="Genome Announc.">
        <title>Draft Genome Sequences of Three Alkaliphilic Bacillus Strains, Bacillus wakoensis JCM 9140T, Bacillus akibai JCM 9157T, and Bacillus hemicellulosilyticus JCM 9152T.</title>
        <authorList>
            <person name="Yuki M."/>
            <person name="Oshima K."/>
            <person name="Suda W."/>
            <person name="Oshida Y."/>
            <person name="Kitamura K."/>
            <person name="Iida T."/>
            <person name="Hattori M."/>
            <person name="Ohkuma M."/>
        </authorList>
    </citation>
    <scope>NUCLEOTIDE SEQUENCE [LARGE SCALE GENOMIC DNA]</scope>
    <source>
        <strain evidence="2">JCM 9140</strain>
    </source>
</reference>
<gene>
    <name evidence="2" type="ORF">JCM9140_3046</name>
</gene>